<evidence type="ECO:0000313" key="1">
    <source>
        <dbReference type="EMBL" id="AWZ38821.1"/>
    </source>
</evidence>
<evidence type="ECO:0000313" key="4">
    <source>
        <dbReference type="Proteomes" id="UP000250153"/>
    </source>
</evidence>
<reference evidence="3 4" key="1">
    <citation type="submission" date="2017-09" db="EMBL/GenBank/DDBJ databases">
        <title>Predominant Lactobacillus spp. isolated from feces of mice subjected to short-term calorie restriction.</title>
        <authorList>
            <person name="Zhang C."/>
            <person name="Zhao L."/>
            <person name="Pan F."/>
        </authorList>
    </citation>
    <scope>NUCLEOTIDE SEQUENCE [LARGE SCALE GENOMIC DNA]</scope>
    <source>
        <strain evidence="2 3">CR141</strain>
        <strain evidence="1 4">CR147</strain>
    </source>
</reference>
<dbReference type="EMBL" id="CP023565">
    <property type="protein sequence ID" value="AWZ38821.1"/>
    <property type="molecule type" value="Genomic_DNA"/>
</dbReference>
<evidence type="ECO:0000313" key="3">
    <source>
        <dbReference type="Proteomes" id="UP000250143"/>
    </source>
</evidence>
<dbReference type="Proteomes" id="UP000250153">
    <property type="component" value="Chromosome"/>
</dbReference>
<name>A0AAD0KYQ0_9LACO</name>
<evidence type="ECO:0000313" key="2">
    <source>
        <dbReference type="EMBL" id="AWZ39792.1"/>
    </source>
</evidence>
<gene>
    <name evidence="2" type="ORF">CPQ89_01460</name>
    <name evidence="1" type="ORF">CPS94_07795</name>
</gene>
<dbReference type="EMBL" id="CP023566">
    <property type="protein sequence ID" value="AWZ39792.1"/>
    <property type="molecule type" value="Genomic_DNA"/>
</dbReference>
<dbReference type="AlphaFoldDB" id="A0AAD0KYQ0"/>
<sequence>MLKNKKIRVIVVVILSLFLIGGASMAIIKGVEHLRIEKKKRQKAESIQESKKEVKEQAKARQKIALWVVQHYEGPEPIKTIEVGKIYTHGILGSGGRSVSVIINAKKQNIIEGISVDEDDNPTDPGGSFDDNEYSYAGKTMKNKTLDGVKVIYWEGKQHDERYRSDSRYQ</sequence>
<keyword evidence="3" id="KW-1185">Reference proteome</keyword>
<organism evidence="1 4">
    <name type="scientific">Ligilactobacillus murinus</name>
    <dbReference type="NCBI Taxonomy" id="1622"/>
    <lineage>
        <taxon>Bacteria</taxon>
        <taxon>Bacillati</taxon>
        <taxon>Bacillota</taxon>
        <taxon>Bacilli</taxon>
        <taxon>Lactobacillales</taxon>
        <taxon>Lactobacillaceae</taxon>
        <taxon>Ligilactobacillus</taxon>
    </lineage>
</organism>
<protein>
    <submittedName>
        <fullName evidence="1">Uncharacterized protein</fullName>
    </submittedName>
</protein>
<dbReference type="Proteomes" id="UP000250143">
    <property type="component" value="Chromosome"/>
</dbReference>
<proteinExistence type="predicted"/>
<accession>A0AAD0KYQ0</accession>
<dbReference type="KEGG" id="lmur:CPS94_07795"/>